<name>A0A512MHC5_9BACT</name>
<accession>A0A512MHC5</accession>
<evidence type="ECO:0000256" key="1">
    <source>
        <dbReference type="SAM" id="SignalP"/>
    </source>
</evidence>
<organism evidence="2 3">
    <name type="scientific">Brevifollis gellanilyticus</name>
    <dbReference type="NCBI Taxonomy" id="748831"/>
    <lineage>
        <taxon>Bacteria</taxon>
        <taxon>Pseudomonadati</taxon>
        <taxon>Verrucomicrobiota</taxon>
        <taxon>Verrucomicrobiia</taxon>
        <taxon>Verrucomicrobiales</taxon>
        <taxon>Verrucomicrobiaceae</taxon>
    </lineage>
</organism>
<evidence type="ECO:0000313" key="2">
    <source>
        <dbReference type="EMBL" id="GEP46135.1"/>
    </source>
</evidence>
<dbReference type="AlphaFoldDB" id="A0A512MHC5"/>
<gene>
    <name evidence="2" type="ORF">BGE01nite_54260</name>
</gene>
<dbReference type="Proteomes" id="UP000321577">
    <property type="component" value="Unassembled WGS sequence"/>
</dbReference>
<keyword evidence="1" id="KW-0732">Signal</keyword>
<feature type="chain" id="PRO_5021761612" description="Lipoprotein" evidence="1">
    <location>
        <begin position="21"/>
        <end position="219"/>
    </location>
</feature>
<protein>
    <recommendedName>
        <fullName evidence="4">Lipoprotein</fullName>
    </recommendedName>
</protein>
<keyword evidence="3" id="KW-1185">Reference proteome</keyword>
<sequence>MRTKLCITTLSLTSYVTAVAQVPEPKAEPKPATSELKWLDPAAEREKRRVKEVADLQADLASTWTTLVVAVKCHGSCTGPEPAMGFQITRQGDVITAAPWVEYDKLSKASSREHTGEPQQITKAELESLLSLTHSAYEAATRSFTPKEIVGQPPENPSELKAWVKRWVAAGGSIGSDEYWMDVRVISAKGTTHHRNEWRSDASGSMQGLFTTFVQMTQK</sequence>
<reference evidence="2 3" key="1">
    <citation type="submission" date="2019-07" db="EMBL/GenBank/DDBJ databases">
        <title>Whole genome shotgun sequence of Brevifollis gellanilyticus NBRC 108608.</title>
        <authorList>
            <person name="Hosoyama A."/>
            <person name="Uohara A."/>
            <person name="Ohji S."/>
            <person name="Ichikawa N."/>
        </authorList>
    </citation>
    <scope>NUCLEOTIDE SEQUENCE [LARGE SCALE GENOMIC DNA]</scope>
    <source>
        <strain evidence="2 3">NBRC 108608</strain>
    </source>
</reference>
<evidence type="ECO:0000313" key="3">
    <source>
        <dbReference type="Proteomes" id="UP000321577"/>
    </source>
</evidence>
<dbReference type="EMBL" id="BKAG01000072">
    <property type="protein sequence ID" value="GEP46135.1"/>
    <property type="molecule type" value="Genomic_DNA"/>
</dbReference>
<proteinExistence type="predicted"/>
<dbReference type="RefSeq" id="WP_146855723.1">
    <property type="nucleotide sequence ID" value="NZ_BKAG01000072.1"/>
</dbReference>
<feature type="signal peptide" evidence="1">
    <location>
        <begin position="1"/>
        <end position="20"/>
    </location>
</feature>
<comment type="caution">
    <text evidence="2">The sequence shown here is derived from an EMBL/GenBank/DDBJ whole genome shotgun (WGS) entry which is preliminary data.</text>
</comment>
<evidence type="ECO:0008006" key="4">
    <source>
        <dbReference type="Google" id="ProtNLM"/>
    </source>
</evidence>